<name>A0A2V2XJM5_TRYCR</name>
<dbReference type="InterPro" id="IPR000994">
    <property type="entry name" value="Pept_M24"/>
</dbReference>
<feature type="compositionally biased region" description="Polar residues" evidence="11">
    <location>
        <begin position="65"/>
        <end position="77"/>
    </location>
</feature>
<evidence type="ECO:0000313" key="14">
    <source>
        <dbReference type="Proteomes" id="UP000246078"/>
    </source>
</evidence>
<feature type="binding site" evidence="9">
    <location>
        <position position="362"/>
    </location>
    <ligand>
        <name>a divalent metal cation</name>
        <dbReference type="ChEBI" id="CHEBI:60240"/>
        <label>2</label>
        <note>catalytic</note>
    </ligand>
</feature>
<dbReference type="GO" id="GO:0070006">
    <property type="term" value="F:metalloaminopeptidase activity"/>
    <property type="evidence" value="ECO:0007669"/>
    <property type="project" value="UniProtKB-UniRule"/>
</dbReference>
<dbReference type="VEuPathDB" id="TriTrypDB:C4B63_102g41"/>
<dbReference type="NCBIfam" id="TIGR00501">
    <property type="entry name" value="met_pdase_II"/>
    <property type="match status" value="1"/>
</dbReference>
<feature type="binding site" evidence="9">
    <location>
        <position position="457"/>
    </location>
    <ligand>
        <name>a divalent metal cation</name>
        <dbReference type="ChEBI" id="CHEBI:60240"/>
        <label>1</label>
    </ligand>
</feature>
<comment type="cofactor">
    <cofactor evidence="3">
        <name>Fe(2+)</name>
        <dbReference type="ChEBI" id="CHEBI:29033"/>
    </cofactor>
</comment>
<dbReference type="GO" id="GO:0005737">
    <property type="term" value="C:cytoplasm"/>
    <property type="evidence" value="ECO:0007669"/>
    <property type="project" value="UniProtKB-SubCell"/>
</dbReference>
<dbReference type="PANTHER" id="PTHR45777">
    <property type="entry name" value="METHIONINE AMINOPEPTIDASE 2"/>
    <property type="match status" value="1"/>
</dbReference>
<evidence type="ECO:0000256" key="8">
    <source>
        <dbReference type="ARBA" id="ARBA00022801"/>
    </source>
</evidence>
<evidence type="ECO:0000256" key="7">
    <source>
        <dbReference type="ARBA" id="ARBA00022723"/>
    </source>
</evidence>
<dbReference type="VEuPathDB" id="TriTrypDB:ECC02_007663"/>
<dbReference type="InterPro" id="IPR018349">
    <property type="entry name" value="Pept_M24A_MAP2_BS"/>
</dbReference>
<dbReference type="VEuPathDB" id="TriTrypDB:Tc_MARK_1674"/>
<feature type="binding site" evidence="9">
    <location>
        <position position="329"/>
    </location>
    <ligand>
        <name>a divalent metal cation</name>
        <dbReference type="ChEBI" id="CHEBI:60240"/>
        <label>2</label>
        <note>catalytic</note>
    </ligand>
</feature>
<dbReference type="VEuPathDB" id="TriTrypDB:TCSYLVIO_008239"/>
<comment type="cofactor">
    <cofactor evidence="9">
        <name>Co(2+)</name>
        <dbReference type="ChEBI" id="CHEBI:48828"/>
    </cofactor>
    <cofactor evidence="9">
        <name>Zn(2+)</name>
        <dbReference type="ChEBI" id="CHEBI:29105"/>
    </cofactor>
    <cofactor evidence="9">
        <name>Mn(2+)</name>
        <dbReference type="ChEBI" id="CHEBI:29035"/>
    </cofactor>
    <cofactor evidence="9">
        <name>Fe(2+)</name>
        <dbReference type="ChEBI" id="CHEBI:29033"/>
    </cofactor>
    <text evidence="9">Binds 2 divalent metal cations per subunit. Has a high-affinity and a low affinity metal-binding site. The true nature of the physiological cofactor is under debate. The enzyme is active with cobalt, zinc, manganese or divalent iron ions. Most likely, methionine aminopeptidases function as mononuclear Fe(2+)-metalloproteases under physiological conditions, and the catalytically relevant metal-binding site has been assigned to the histidine-containing high-affinity site.</text>
</comment>
<comment type="subcellular location">
    <subcellularLocation>
        <location evidence="9">Cytoplasm</location>
    </subcellularLocation>
</comment>
<feature type="region of interest" description="Disordered" evidence="11">
    <location>
        <begin position="1"/>
        <end position="89"/>
    </location>
</feature>
<dbReference type="GO" id="GO:0004239">
    <property type="term" value="F:initiator methionyl aminopeptidase activity"/>
    <property type="evidence" value="ECO:0007669"/>
    <property type="project" value="UniProtKB-UniRule"/>
</dbReference>
<evidence type="ECO:0000259" key="12">
    <source>
        <dbReference type="Pfam" id="PF00557"/>
    </source>
</evidence>
<dbReference type="SMR" id="A0A2V2XJM5"/>
<dbReference type="PANTHER" id="PTHR45777:SF2">
    <property type="entry name" value="METHIONINE AMINOPEPTIDASE 2"/>
    <property type="match status" value="1"/>
</dbReference>
<dbReference type="FunFam" id="1.10.10.10:FF:000370">
    <property type="entry name" value="Methionine aminopeptidase 2"/>
    <property type="match status" value="1"/>
</dbReference>
<evidence type="ECO:0000256" key="5">
    <source>
        <dbReference type="ARBA" id="ARBA00022490"/>
    </source>
</evidence>
<dbReference type="EMBL" id="PRFC01000007">
    <property type="protein sequence ID" value="PWV20299.1"/>
    <property type="molecule type" value="Genomic_DNA"/>
</dbReference>
<evidence type="ECO:0000256" key="4">
    <source>
        <dbReference type="ARBA" id="ARBA00022438"/>
    </source>
</evidence>
<proteinExistence type="inferred from homology"/>
<dbReference type="OMA" id="PFAKRWL"/>
<feature type="binding site" evidence="9">
    <location>
        <position position="457"/>
    </location>
    <ligand>
        <name>a divalent metal cation</name>
        <dbReference type="ChEBI" id="CHEBI:60240"/>
        <label>2</label>
        <note>catalytic</note>
    </ligand>
</feature>
<protein>
    <recommendedName>
        <fullName evidence="9">Methionine aminopeptidase 2</fullName>
        <shortName evidence="9">MAP 2</shortName>
        <shortName evidence="9">MetAP 2</shortName>
        <ecNumber evidence="9">3.4.11.18</ecNumber>
    </recommendedName>
    <alternativeName>
        <fullName evidence="9">Peptidase M</fullName>
    </alternativeName>
</protein>
<dbReference type="InterPro" id="IPR002468">
    <property type="entry name" value="Pept_M24A_MAP2"/>
</dbReference>
<dbReference type="Pfam" id="PF00557">
    <property type="entry name" value="Peptidase_M24"/>
    <property type="match status" value="1"/>
</dbReference>
<dbReference type="GO" id="GO:0006508">
    <property type="term" value="P:proteolysis"/>
    <property type="evidence" value="ECO:0007669"/>
    <property type="project" value="UniProtKB-KW"/>
</dbReference>
<dbReference type="VEuPathDB" id="TriTrypDB:TcCLB.506457.10"/>
<dbReference type="VEuPathDB" id="TriTrypDB:TcCLB.509693.50"/>
<dbReference type="Gene3D" id="3.90.230.10">
    <property type="entry name" value="Creatinase/methionine aminopeptidase superfamily"/>
    <property type="match status" value="1"/>
</dbReference>
<feature type="binding site" evidence="9">
    <location>
        <position position="229"/>
    </location>
    <ligand>
        <name>substrate</name>
    </ligand>
</feature>
<comment type="similarity">
    <text evidence="9">Belongs to the peptidase M24A family. Methionine aminopeptidase eukaryotic type 2 subfamily.</text>
</comment>
<feature type="domain" description="Peptidase M24" evidence="12">
    <location>
        <begin position="166"/>
        <end position="370"/>
    </location>
</feature>
<keyword evidence="7 9" id="KW-0479">Metal-binding</keyword>
<dbReference type="GO" id="GO:0046872">
    <property type="term" value="F:metal ion binding"/>
    <property type="evidence" value="ECO:0007669"/>
    <property type="project" value="UniProtKB-UniRule"/>
</dbReference>
<dbReference type="InterPro" id="IPR050247">
    <property type="entry name" value="Met_Aminopeptidase_Type2"/>
</dbReference>
<dbReference type="CDD" id="cd01088">
    <property type="entry name" value="MetAP2"/>
    <property type="match status" value="1"/>
</dbReference>
<sequence length="476" mass="52914">MPPKGGGTNGKHQHQQQQQQQQRQGGKKGSKKSDDDEFDALLAKAVKETQAALPKAENGHHQKKQNSGAGKQQQKKTSATEEVRDDGTGVKVVSTADHVDNPYPQVAPGMKRQTWPEPTVPVCMQFTSGNFPPGEICEHPGEVNAYRHSSEEKRAMERATEQEVQELRHAAEVHRQVRRYAQSFIKPGISLISMTDRIERKVEELIMKDGLTRGQAFPTGCSLNHVAAHYTPNTGDKTVLTYDDVMKVDFGTQINGRIVDCAWTVAFNDEYAPLLEAVKSATYEGIKQAGIDVRLCDIGEAIQEVMESYEVEIKGKVYPVKSIRNLCGHNIGPYVIHSGKSVPIVRGGEAIKMEEGELFAIETFGSTGRGVVQEDMECSHYMMVPGGDKTQLRSEKAQHLLKHINKTYGTLAFARKWLDRDGYDRHLLNLNQLVEAGAVNRYPPLCDVKGCYTAQFEHTILLKPTAKEILSKGDDY</sequence>
<dbReference type="SUPFAM" id="SSF46785">
    <property type="entry name" value="Winged helix' DNA-binding domain"/>
    <property type="match status" value="1"/>
</dbReference>
<evidence type="ECO:0000256" key="3">
    <source>
        <dbReference type="ARBA" id="ARBA00001954"/>
    </source>
</evidence>
<dbReference type="VEuPathDB" id="TriTrypDB:C3747_7g326"/>
<gene>
    <name evidence="13" type="ORF">C3747_7g326</name>
</gene>
<keyword evidence="5 9" id="KW-0963">Cytoplasm</keyword>
<dbReference type="InterPro" id="IPR036388">
    <property type="entry name" value="WH-like_DNA-bd_sf"/>
</dbReference>
<dbReference type="AlphaFoldDB" id="A0A2V2XJM5"/>
<keyword evidence="8 9" id="KW-0378">Hydrolase</keyword>
<feature type="binding site" evidence="9">
    <location>
        <position position="337"/>
    </location>
    <ligand>
        <name>substrate</name>
    </ligand>
</feature>
<feature type="compositionally biased region" description="Basic and acidic residues" evidence="11">
    <location>
        <begin position="78"/>
        <end position="88"/>
    </location>
</feature>
<keyword evidence="4 9" id="KW-0031">Aminopeptidase</keyword>
<dbReference type="Gene3D" id="1.10.10.10">
    <property type="entry name" value="Winged helix-like DNA-binding domain superfamily/Winged helix DNA-binding domain"/>
    <property type="match status" value="1"/>
</dbReference>
<dbReference type="VEuPathDB" id="TriTrypDB:TcYC6_0022680"/>
<dbReference type="VEuPathDB" id="TriTrypDB:TCDM_05592"/>
<comment type="cofactor">
    <cofactor evidence="2">
        <name>Mn(2+)</name>
        <dbReference type="ChEBI" id="CHEBI:29035"/>
    </cofactor>
</comment>
<feature type="binding site" evidence="9">
    <location>
        <position position="260"/>
    </location>
    <ligand>
        <name>a divalent metal cation</name>
        <dbReference type="ChEBI" id="CHEBI:60240"/>
        <label>2</label>
        <note>catalytic</note>
    </ligand>
</feature>
<organism evidence="13 14">
    <name type="scientific">Trypanosoma cruzi</name>
    <dbReference type="NCBI Taxonomy" id="5693"/>
    <lineage>
        <taxon>Eukaryota</taxon>
        <taxon>Discoba</taxon>
        <taxon>Euglenozoa</taxon>
        <taxon>Kinetoplastea</taxon>
        <taxon>Metakinetoplastina</taxon>
        <taxon>Trypanosomatida</taxon>
        <taxon>Trypanosomatidae</taxon>
        <taxon>Trypanosoma</taxon>
        <taxon>Schizotrypanum</taxon>
    </lineage>
</organism>
<dbReference type="EC" id="3.4.11.18" evidence="9"/>
<comment type="function">
    <text evidence="9 10">Cotranslationally removes the N-terminal methionine from nascent proteins. The N-terminal methionine is often cleaved when the second residue in the primary sequence is small and uncharged (Met-Ala-, Cys, Gly, Pro, Ser, Thr, or Val).</text>
</comment>
<feature type="compositionally biased region" description="Low complexity" evidence="11">
    <location>
        <begin position="15"/>
        <end position="24"/>
    </location>
</feature>
<feature type="binding site" evidence="9">
    <location>
        <position position="249"/>
    </location>
    <ligand>
        <name>a divalent metal cation</name>
        <dbReference type="ChEBI" id="CHEBI:60240"/>
        <label>1</label>
    </ligand>
</feature>
<dbReference type="HAMAP" id="MF_03175">
    <property type="entry name" value="MetAP_2_euk"/>
    <property type="match status" value="1"/>
</dbReference>
<dbReference type="Proteomes" id="UP000246078">
    <property type="component" value="Unassembled WGS sequence"/>
</dbReference>
<comment type="catalytic activity">
    <reaction evidence="1 9 10">
        <text>Release of N-terminal amino acids, preferentially methionine, from peptides and arylamides.</text>
        <dbReference type="EC" id="3.4.11.18"/>
    </reaction>
</comment>
<dbReference type="VEuPathDB" id="TriTrypDB:BCY84_11441"/>
<dbReference type="InterPro" id="IPR036005">
    <property type="entry name" value="Creatinase/aminopeptidase-like"/>
</dbReference>
<evidence type="ECO:0000256" key="10">
    <source>
        <dbReference type="RuleBase" id="RU003653"/>
    </source>
</evidence>
<comment type="caution">
    <text evidence="13">The sequence shown here is derived from an EMBL/GenBank/DDBJ whole genome shotgun (WGS) entry which is preliminary data.</text>
</comment>
<dbReference type="VEuPathDB" id="TriTrypDB:TcG_06922"/>
<evidence type="ECO:0000256" key="11">
    <source>
        <dbReference type="SAM" id="MobiDB-lite"/>
    </source>
</evidence>
<evidence type="ECO:0000256" key="1">
    <source>
        <dbReference type="ARBA" id="ARBA00000294"/>
    </source>
</evidence>
<evidence type="ECO:0000313" key="13">
    <source>
        <dbReference type="EMBL" id="PWV20299.1"/>
    </source>
</evidence>
<dbReference type="PROSITE" id="PS01202">
    <property type="entry name" value="MAP_2"/>
    <property type="match status" value="1"/>
</dbReference>
<evidence type="ECO:0000256" key="6">
    <source>
        <dbReference type="ARBA" id="ARBA00022670"/>
    </source>
</evidence>
<dbReference type="InterPro" id="IPR001714">
    <property type="entry name" value="Pept_M24_MAP"/>
</dbReference>
<dbReference type="InterPro" id="IPR036390">
    <property type="entry name" value="WH_DNA-bd_sf"/>
</dbReference>
<dbReference type="SUPFAM" id="SSF55920">
    <property type="entry name" value="Creatinase/aminopeptidase"/>
    <property type="match status" value="1"/>
</dbReference>
<dbReference type="PRINTS" id="PR00599">
    <property type="entry name" value="MAPEPTIDASE"/>
</dbReference>
<dbReference type="VEuPathDB" id="TriTrypDB:TcCL_NonESM04014"/>
<accession>A0A2V2XJM5</accession>
<evidence type="ECO:0000256" key="2">
    <source>
        <dbReference type="ARBA" id="ARBA00001936"/>
    </source>
</evidence>
<evidence type="ECO:0000256" key="9">
    <source>
        <dbReference type="HAMAP-Rule" id="MF_03175"/>
    </source>
</evidence>
<dbReference type="VEuPathDB" id="TriTrypDB:TcBrA4_0046520"/>
<reference evidence="13 14" key="1">
    <citation type="journal article" date="2018" name="Microb. Genom.">
        <title>Expanding an expanded genome: long-read sequencing of Trypanosoma cruzi.</title>
        <authorList>
            <person name="Berna L."/>
            <person name="Rodriguez M."/>
            <person name="Chiribao M.L."/>
            <person name="Parodi-Talice A."/>
            <person name="Pita S."/>
            <person name="Rijo G."/>
            <person name="Alvarez-Valin F."/>
            <person name="Robello C."/>
        </authorList>
    </citation>
    <scope>NUCLEOTIDE SEQUENCE [LARGE SCALE GENOMIC DNA]</scope>
    <source>
        <strain evidence="13 14">TCC</strain>
    </source>
</reference>
<feature type="binding site" evidence="9">
    <location>
        <position position="260"/>
    </location>
    <ligand>
        <name>a divalent metal cation</name>
        <dbReference type="ChEBI" id="CHEBI:60240"/>
        <label>1</label>
    </ligand>
</feature>
<keyword evidence="6 9" id="KW-0645">Protease</keyword>
<dbReference type="OrthoDB" id="7848262at2759"/>